<sequence>MAHLHQSARVAVVGAGIMGSGIAQLAATVGYEVAMADADADQLARARAHIYDSVEKLAAKGLVDADAGARALRRLRPHTSVCDAAKDADVVIEAVVERLPVKQAVLAEAASVAAPNALLATNTSQLSVTAIASALPDAVDRVVGVHFFNPAVLMRLVEIVAGLETSAATVTAAAAFAESLGKETVICRKDSPGFLTSRIAAIVRLECLRMLEEGVGTAEDIDRALRLGLNFPIGPLELGDRNGHDTFLLAVESMAQTLGERFRPTVGLRNLVAAGRLGSKTGRGIYRYDEDGRIIRADSLG</sequence>
<dbReference type="Pfam" id="PF02737">
    <property type="entry name" value="3HCDH_N"/>
    <property type="match status" value="1"/>
</dbReference>
<reference evidence="6 7" key="1">
    <citation type="submission" date="2024-10" db="EMBL/GenBank/DDBJ databases">
        <title>The Natural Products Discovery Center: Release of the First 8490 Sequenced Strains for Exploring Actinobacteria Biosynthetic Diversity.</title>
        <authorList>
            <person name="Kalkreuter E."/>
            <person name="Kautsar S.A."/>
            <person name="Yang D."/>
            <person name="Bader C.D."/>
            <person name="Teijaro C.N."/>
            <person name="Fluegel L."/>
            <person name="Davis C.M."/>
            <person name="Simpson J.R."/>
            <person name="Lauterbach L."/>
            <person name="Steele A.D."/>
            <person name="Gui C."/>
            <person name="Meng S."/>
            <person name="Li G."/>
            <person name="Viehrig K."/>
            <person name="Ye F."/>
            <person name="Su P."/>
            <person name="Kiefer A.F."/>
            <person name="Nichols A."/>
            <person name="Cepeda A.J."/>
            <person name="Yan W."/>
            <person name="Fan B."/>
            <person name="Jiang Y."/>
            <person name="Adhikari A."/>
            <person name="Zheng C.-J."/>
            <person name="Schuster L."/>
            <person name="Cowan T.M."/>
            <person name="Smanski M.J."/>
            <person name="Chevrette M.G."/>
            <person name="De Carvalho L.P.S."/>
            <person name="Shen B."/>
        </authorList>
    </citation>
    <scope>NUCLEOTIDE SEQUENCE [LARGE SCALE GENOMIC DNA]</scope>
    <source>
        <strain evidence="6 7">NPDC002593</strain>
    </source>
</reference>
<dbReference type="PANTHER" id="PTHR48075:SF5">
    <property type="entry name" value="3-HYDROXYBUTYRYL-COA DEHYDROGENASE"/>
    <property type="match status" value="1"/>
</dbReference>
<dbReference type="SUPFAM" id="SSF51735">
    <property type="entry name" value="NAD(P)-binding Rossmann-fold domains"/>
    <property type="match status" value="1"/>
</dbReference>
<evidence type="ECO:0000256" key="1">
    <source>
        <dbReference type="ARBA" id="ARBA00005086"/>
    </source>
</evidence>
<dbReference type="Gene3D" id="1.10.1040.10">
    <property type="entry name" value="N-(1-d-carboxylethyl)-l-norvaline Dehydrogenase, domain 2"/>
    <property type="match status" value="1"/>
</dbReference>
<evidence type="ECO:0000313" key="7">
    <source>
        <dbReference type="Proteomes" id="UP001601992"/>
    </source>
</evidence>
<comment type="similarity">
    <text evidence="2">Belongs to the 3-hydroxyacyl-CoA dehydrogenase family.</text>
</comment>
<organism evidence="6 7">
    <name type="scientific">Nocardia jiangxiensis</name>
    <dbReference type="NCBI Taxonomy" id="282685"/>
    <lineage>
        <taxon>Bacteria</taxon>
        <taxon>Bacillati</taxon>
        <taxon>Actinomycetota</taxon>
        <taxon>Actinomycetes</taxon>
        <taxon>Mycobacteriales</taxon>
        <taxon>Nocardiaceae</taxon>
        <taxon>Nocardia</taxon>
    </lineage>
</organism>
<accession>A0ABW6RRC2</accession>
<dbReference type="InterPro" id="IPR013328">
    <property type="entry name" value="6PGD_dom2"/>
</dbReference>
<evidence type="ECO:0000259" key="5">
    <source>
        <dbReference type="Pfam" id="PF02737"/>
    </source>
</evidence>
<dbReference type="RefSeq" id="WP_387402433.1">
    <property type="nucleotide sequence ID" value="NZ_JBIAQY010000001.1"/>
</dbReference>
<dbReference type="SUPFAM" id="SSF48179">
    <property type="entry name" value="6-phosphogluconate dehydrogenase C-terminal domain-like"/>
    <property type="match status" value="1"/>
</dbReference>
<dbReference type="EMBL" id="JBIAQY010000001">
    <property type="protein sequence ID" value="MFF3566560.1"/>
    <property type="molecule type" value="Genomic_DNA"/>
</dbReference>
<feature type="domain" description="3-hydroxyacyl-CoA dehydrogenase NAD binding" evidence="5">
    <location>
        <begin position="10"/>
        <end position="190"/>
    </location>
</feature>
<comment type="caution">
    <text evidence="6">The sequence shown here is derived from an EMBL/GenBank/DDBJ whole genome shotgun (WGS) entry which is preliminary data.</text>
</comment>
<evidence type="ECO:0000256" key="2">
    <source>
        <dbReference type="ARBA" id="ARBA00009463"/>
    </source>
</evidence>
<dbReference type="InterPro" id="IPR008927">
    <property type="entry name" value="6-PGluconate_DH-like_C_sf"/>
</dbReference>
<name>A0ABW6RRC2_9NOCA</name>
<dbReference type="Proteomes" id="UP001601992">
    <property type="component" value="Unassembled WGS sequence"/>
</dbReference>
<evidence type="ECO:0000256" key="3">
    <source>
        <dbReference type="ARBA" id="ARBA00023002"/>
    </source>
</evidence>
<comment type="pathway">
    <text evidence="1">Lipid metabolism; butanoate metabolism.</text>
</comment>
<dbReference type="PIRSF" id="PIRSF000105">
    <property type="entry name" value="HCDH"/>
    <property type="match status" value="1"/>
</dbReference>
<dbReference type="Pfam" id="PF00725">
    <property type="entry name" value="3HCDH"/>
    <property type="match status" value="1"/>
</dbReference>
<dbReference type="InterPro" id="IPR036291">
    <property type="entry name" value="NAD(P)-bd_dom_sf"/>
</dbReference>
<proteinExistence type="inferred from homology"/>
<evidence type="ECO:0000259" key="4">
    <source>
        <dbReference type="Pfam" id="PF00725"/>
    </source>
</evidence>
<evidence type="ECO:0000313" key="6">
    <source>
        <dbReference type="EMBL" id="MFF3566560.1"/>
    </source>
</evidence>
<dbReference type="InterPro" id="IPR022694">
    <property type="entry name" value="3-OHacyl-CoA_DH"/>
</dbReference>
<keyword evidence="7" id="KW-1185">Reference proteome</keyword>
<dbReference type="Gene3D" id="3.40.50.720">
    <property type="entry name" value="NAD(P)-binding Rossmann-like Domain"/>
    <property type="match status" value="1"/>
</dbReference>
<keyword evidence="3 6" id="KW-0560">Oxidoreductase</keyword>
<dbReference type="InterPro" id="IPR006108">
    <property type="entry name" value="3HC_DH_C"/>
</dbReference>
<gene>
    <name evidence="6" type="ORF">ACFYXQ_02135</name>
</gene>
<dbReference type="PANTHER" id="PTHR48075">
    <property type="entry name" value="3-HYDROXYACYL-COA DEHYDROGENASE FAMILY PROTEIN"/>
    <property type="match status" value="1"/>
</dbReference>
<feature type="domain" description="3-hydroxyacyl-CoA dehydrogenase C-terminal" evidence="4">
    <location>
        <begin position="193"/>
        <end position="288"/>
    </location>
</feature>
<protein>
    <submittedName>
        <fullName evidence="6">3-hydroxyacyl-CoA dehydrogenase family protein</fullName>
        <ecNumber evidence="6">1.1.1.35</ecNumber>
    </submittedName>
</protein>
<dbReference type="GO" id="GO:0003857">
    <property type="term" value="F:(3S)-3-hydroxyacyl-CoA dehydrogenase (NAD+) activity"/>
    <property type="evidence" value="ECO:0007669"/>
    <property type="project" value="UniProtKB-EC"/>
</dbReference>
<dbReference type="InterPro" id="IPR006176">
    <property type="entry name" value="3-OHacyl-CoA_DH_NAD-bd"/>
</dbReference>
<dbReference type="EC" id="1.1.1.35" evidence="6"/>